<feature type="compositionally biased region" description="Basic residues" evidence="8">
    <location>
        <begin position="11"/>
        <end position="23"/>
    </location>
</feature>
<dbReference type="GO" id="GO:0000027">
    <property type="term" value="P:ribosomal large subunit assembly"/>
    <property type="evidence" value="ECO:0007669"/>
    <property type="project" value="TreeGrafter"/>
</dbReference>
<dbReference type="PANTHER" id="PTHR28127">
    <property type="entry name" value="RIBOSOME ASSEMBLY PROTEIN 3"/>
    <property type="match status" value="1"/>
</dbReference>
<feature type="compositionally biased region" description="Low complexity" evidence="8">
    <location>
        <begin position="56"/>
        <end position="65"/>
    </location>
</feature>
<dbReference type="Pfam" id="PF14615">
    <property type="entry name" value="Rsa3"/>
    <property type="match status" value="1"/>
</dbReference>
<dbReference type="OrthoDB" id="69550at2759"/>
<dbReference type="AlphaFoldDB" id="A0A165NJW5"/>
<evidence type="ECO:0000259" key="9">
    <source>
        <dbReference type="Pfam" id="PF14615"/>
    </source>
</evidence>
<name>A0A165NJW5_9APHY</name>
<dbReference type="Proteomes" id="UP000076727">
    <property type="component" value="Unassembled WGS sequence"/>
</dbReference>
<proteinExistence type="inferred from homology"/>
<keyword evidence="6" id="KW-0539">Nucleus</keyword>
<evidence type="ECO:0000256" key="2">
    <source>
        <dbReference type="ARBA" id="ARBA00004604"/>
    </source>
</evidence>
<keyword evidence="11" id="KW-1185">Reference proteome</keyword>
<feature type="domain" description="Ribosome-assembly protein 3 C-terminal" evidence="9">
    <location>
        <begin position="122"/>
        <end position="166"/>
    </location>
</feature>
<evidence type="ECO:0000256" key="8">
    <source>
        <dbReference type="SAM" id="MobiDB-lite"/>
    </source>
</evidence>
<keyword evidence="7" id="KW-0687">Ribonucleoprotein</keyword>
<evidence type="ECO:0000256" key="7">
    <source>
        <dbReference type="ARBA" id="ARBA00023274"/>
    </source>
</evidence>
<reference evidence="10 11" key="1">
    <citation type="journal article" date="2016" name="Mol. Biol. Evol.">
        <title>Comparative Genomics of Early-Diverging Mushroom-Forming Fungi Provides Insights into the Origins of Lignocellulose Decay Capabilities.</title>
        <authorList>
            <person name="Nagy L.G."/>
            <person name="Riley R."/>
            <person name="Tritt A."/>
            <person name="Adam C."/>
            <person name="Daum C."/>
            <person name="Floudas D."/>
            <person name="Sun H."/>
            <person name="Yadav J.S."/>
            <person name="Pangilinan J."/>
            <person name="Larsson K.H."/>
            <person name="Matsuura K."/>
            <person name="Barry K."/>
            <person name="Labutti K."/>
            <person name="Kuo R."/>
            <person name="Ohm R.A."/>
            <person name="Bhattacharya S.S."/>
            <person name="Shirouzu T."/>
            <person name="Yoshinaga Y."/>
            <person name="Martin F.M."/>
            <person name="Grigoriev I.V."/>
            <person name="Hibbett D.S."/>
        </authorList>
    </citation>
    <scope>NUCLEOTIDE SEQUENCE [LARGE SCALE GENOMIC DNA]</scope>
    <source>
        <strain evidence="10 11">L-15889</strain>
    </source>
</reference>
<keyword evidence="5" id="KW-0690">Ribosome biogenesis</keyword>
<dbReference type="STRING" id="1314783.A0A165NJW5"/>
<evidence type="ECO:0000256" key="1">
    <source>
        <dbReference type="ARBA" id="ARBA00003035"/>
    </source>
</evidence>
<evidence type="ECO:0000313" key="10">
    <source>
        <dbReference type="EMBL" id="KZT67057.1"/>
    </source>
</evidence>
<evidence type="ECO:0000256" key="4">
    <source>
        <dbReference type="ARBA" id="ARBA00015339"/>
    </source>
</evidence>
<accession>A0A165NJW5</accession>
<feature type="region of interest" description="Disordered" evidence="8">
    <location>
        <begin position="1"/>
        <end position="112"/>
    </location>
</feature>
<dbReference type="InterPro" id="IPR028217">
    <property type="entry name" value="Rsa3_C"/>
</dbReference>
<evidence type="ECO:0000256" key="5">
    <source>
        <dbReference type="ARBA" id="ARBA00022517"/>
    </source>
</evidence>
<evidence type="ECO:0000256" key="3">
    <source>
        <dbReference type="ARBA" id="ARBA00006256"/>
    </source>
</evidence>
<dbReference type="PANTHER" id="PTHR28127:SF1">
    <property type="entry name" value="RIBOSOME ASSEMBLY PROTEIN 3"/>
    <property type="match status" value="1"/>
</dbReference>
<organism evidence="10 11">
    <name type="scientific">Daedalea quercina L-15889</name>
    <dbReference type="NCBI Taxonomy" id="1314783"/>
    <lineage>
        <taxon>Eukaryota</taxon>
        <taxon>Fungi</taxon>
        <taxon>Dikarya</taxon>
        <taxon>Basidiomycota</taxon>
        <taxon>Agaricomycotina</taxon>
        <taxon>Agaricomycetes</taxon>
        <taxon>Polyporales</taxon>
        <taxon>Fomitopsis</taxon>
    </lineage>
</organism>
<comment type="similarity">
    <text evidence="3">Belongs to the RSA3 family.</text>
</comment>
<dbReference type="InterPro" id="IPR051898">
    <property type="entry name" value="Ribosome_Assembly_3"/>
</dbReference>
<protein>
    <recommendedName>
        <fullName evidence="4">Ribosome assembly protein 3</fullName>
    </recommendedName>
</protein>
<dbReference type="GO" id="GO:0030687">
    <property type="term" value="C:preribosome, large subunit precursor"/>
    <property type="evidence" value="ECO:0007669"/>
    <property type="project" value="TreeGrafter"/>
</dbReference>
<evidence type="ECO:0000313" key="11">
    <source>
        <dbReference type="Proteomes" id="UP000076727"/>
    </source>
</evidence>
<comment type="function">
    <text evidence="1">Required for efficient biogenesis of the 60S ribosomal subunit.</text>
</comment>
<gene>
    <name evidence="10" type="ORF">DAEQUDRAFT_729659</name>
</gene>
<sequence>MVMAPPTKTAVTRKRTRKRKRRAASSSSSEPDSSSSESDTPQTPAAPPTQVKPDASLSEPSSSDSDSSEDDSLPTRDVQQNARPRAASVPPIRRSPTPEPRRAPVPPFPGDAQEEELMRQRFRKFWMASVTDAFSDDLGELRKEPNLTTPRLALLIDSLAAGADVFGSSHSTDEAGINERDVIMGSL</sequence>
<comment type="subcellular location">
    <subcellularLocation>
        <location evidence="2">Nucleus</location>
        <location evidence="2">Nucleolus</location>
    </subcellularLocation>
</comment>
<dbReference type="GO" id="GO:0005730">
    <property type="term" value="C:nucleolus"/>
    <property type="evidence" value="ECO:0007669"/>
    <property type="project" value="UniProtKB-SubCell"/>
</dbReference>
<feature type="compositionally biased region" description="Low complexity" evidence="8">
    <location>
        <begin position="24"/>
        <end position="43"/>
    </location>
</feature>
<evidence type="ECO:0000256" key="6">
    <source>
        <dbReference type="ARBA" id="ARBA00023242"/>
    </source>
</evidence>
<dbReference type="EMBL" id="KV429081">
    <property type="protein sequence ID" value="KZT67057.1"/>
    <property type="molecule type" value="Genomic_DNA"/>
</dbReference>